<feature type="transmembrane region" description="Helical" evidence="1">
    <location>
        <begin position="40"/>
        <end position="61"/>
    </location>
</feature>
<feature type="transmembrane region" description="Helical" evidence="1">
    <location>
        <begin position="139"/>
        <end position="165"/>
    </location>
</feature>
<organism evidence="3">
    <name type="scientific">Caenorhabditis brenneri</name>
    <name type="common">Nematode worm</name>
    <dbReference type="NCBI Taxonomy" id="135651"/>
    <lineage>
        <taxon>Eukaryota</taxon>
        <taxon>Metazoa</taxon>
        <taxon>Ecdysozoa</taxon>
        <taxon>Nematoda</taxon>
        <taxon>Chromadorea</taxon>
        <taxon>Rhabditida</taxon>
        <taxon>Rhabditina</taxon>
        <taxon>Rhabditomorpha</taxon>
        <taxon>Rhabditoidea</taxon>
        <taxon>Rhabditidae</taxon>
        <taxon>Peloderinae</taxon>
        <taxon>Caenorhabditis</taxon>
    </lineage>
</organism>
<evidence type="ECO:0000313" key="2">
    <source>
        <dbReference type="EMBL" id="EGT32250.1"/>
    </source>
</evidence>
<keyword evidence="1" id="KW-0812">Transmembrane</keyword>
<evidence type="ECO:0000256" key="1">
    <source>
        <dbReference type="SAM" id="Phobius"/>
    </source>
</evidence>
<dbReference type="InterPro" id="IPR019429">
    <property type="entry name" value="7TM_GPCR_serpentine_rcpt_Sri"/>
</dbReference>
<keyword evidence="3" id="KW-1185">Reference proteome</keyword>
<feature type="transmembrane region" description="Helical" evidence="1">
    <location>
        <begin position="12"/>
        <end position="34"/>
    </location>
</feature>
<evidence type="ECO:0000313" key="3">
    <source>
        <dbReference type="Proteomes" id="UP000008068"/>
    </source>
</evidence>
<dbReference type="AlphaFoldDB" id="G0NJF7"/>
<name>G0NJF7_CAEBE</name>
<dbReference type="eggNOG" id="ENOG502TJFJ">
    <property type="taxonomic scope" value="Eukaryota"/>
</dbReference>
<accession>G0NJF7</accession>
<feature type="transmembrane region" description="Helical" evidence="1">
    <location>
        <begin position="186"/>
        <end position="213"/>
    </location>
</feature>
<feature type="transmembrane region" description="Helical" evidence="1">
    <location>
        <begin position="225"/>
        <end position="247"/>
    </location>
</feature>
<dbReference type="OMA" id="TELCIVW"/>
<proteinExistence type="predicted"/>
<reference evidence="3" key="1">
    <citation type="submission" date="2011-07" db="EMBL/GenBank/DDBJ databases">
        <authorList>
            <consortium name="Caenorhabditis brenneri Sequencing and Analysis Consortium"/>
            <person name="Wilson R.K."/>
        </authorList>
    </citation>
    <scope>NUCLEOTIDE SEQUENCE [LARGE SCALE GENOMIC DNA]</scope>
    <source>
        <strain evidence="3">PB2801</strain>
    </source>
</reference>
<dbReference type="InParanoid" id="G0NJF7"/>
<dbReference type="PANTHER" id="PTHR45830:SF15">
    <property type="entry name" value="SERPENTINE RECEPTOR, CLASS I"/>
    <property type="match status" value="1"/>
</dbReference>
<dbReference type="OrthoDB" id="5869954at2759"/>
<gene>
    <name evidence="2" type="ORF">CAEBREN_23457</name>
</gene>
<keyword evidence="1" id="KW-1133">Transmembrane helix</keyword>
<feature type="transmembrane region" description="Helical" evidence="1">
    <location>
        <begin position="82"/>
        <end position="99"/>
    </location>
</feature>
<dbReference type="Proteomes" id="UP000008068">
    <property type="component" value="Unassembled WGS sequence"/>
</dbReference>
<dbReference type="PANTHER" id="PTHR45830">
    <property type="entry name" value="SERPENTINE RECEPTOR, CLASS I"/>
    <property type="match status" value="1"/>
</dbReference>
<protein>
    <submittedName>
        <fullName evidence="2">Uncharacterized protein</fullName>
    </submittedName>
</protein>
<dbReference type="EMBL" id="GL379895">
    <property type="protein sequence ID" value="EGT32250.1"/>
    <property type="molecule type" value="Genomic_DNA"/>
</dbReference>
<dbReference type="HOGENOM" id="CLU_067919_1_0_1"/>
<sequence length="257" mass="30000">MCFFTDIHLTFLMQWVPLYPLMGLYTLGILGSWFDVSPHWSLLIAGCVVIMQLELLVICFMKKHQAISIISRSYALPKYMEYTYNIMCILSIPSGGLYFNSIRMPKDEQWQFIGRIVPQYYNQFQSLPNFDVYEKNSRFYVIFGCFGFLVISITVSLIFLILSIFRMMRKLKIQISAMSFQRHAEAIRSLTVQSATCLFCLAPPVLLSVFVYFEVENSQILTELCIVWIGSHSSINMCGLLIFFDPYRSFILKEFRR</sequence>
<dbReference type="Pfam" id="PF10327">
    <property type="entry name" value="7TM_GPCR_Sri"/>
    <property type="match status" value="1"/>
</dbReference>
<keyword evidence="1" id="KW-0472">Membrane</keyword>